<sequence>MQVSNLFVCVMGMGVTFIGLICLIFLINLQSLLFGKKEEAPAAVPASVPLAPVQEEIPNRGELIAAISAAVAEDMGVDVSAIRILSLKKLS</sequence>
<dbReference type="EMBL" id="CP060490">
    <property type="protein sequence ID" value="QNL45275.1"/>
    <property type="molecule type" value="Genomic_DNA"/>
</dbReference>
<dbReference type="NCBIfam" id="TIGR01195">
    <property type="entry name" value="oadG_fam"/>
    <property type="match status" value="1"/>
</dbReference>
<dbReference type="AlphaFoldDB" id="A0A7G9B6U4"/>
<keyword evidence="3 6" id="KW-0812">Transmembrane</keyword>
<evidence type="ECO:0000256" key="5">
    <source>
        <dbReference type="ARBA" id="ARBA00023136"/>
    </source>
</evidence>
<dbReference type="GO" id="GO:0015081">
    <property type="term" value="F:sodium ion transmembrane transporter activity"/>
    <property type="evidence" value="ECO:0007669"/>
    <property type="project" value="InterPro"/>
</dbReference>
<evidence type="ECO:0000256" key="2">
    <source>
        <dbReference type="ARBA" id="ARBA00022475"/>
    </source>
</evidence>
<evidence type="ECO:0000256" key="1">
    <source>
        <dbReference type="ARBA" id="ARBA00004236"/>
    </source>
</evidence>
<evidence type="ECO:0000256" key="4">
    <source>
        <dbReference type="ARBA" id="ARBA00022989"/>
    </source>
</evidence>
<dbReference type="GO" id="GO:0036376">
    <property type="term" value="P:sodium ion export across plasma membrane"/>
    <property type="evidence" value="ECO:0007669"/>
    <property type="project" value="InterPro"/>
</dbReference>
<dbReference type="Proteomes" id="UP000515960">
    <property type="component" value="Chromosome"/>
</dbReference>
<keyword evidence="4 6" id="KW-1133">Transmembrane helix</keyword>
<gene>
    <name evidence="7" type="ORF">H8790_04465</name>
</gene>
<feature type="transmembrane region" description="Helical" evidence="6">
    <location>
        <begin position="6"/>
        <end position="27"/>
    </location>
</feature>
<name>A0A7G9B6U4_9FIRM</name>
<evidence type="ECO:0000313" key="8">
    <source>
        <dbReference type="Proteomes" id="UP000515960"/>
    </source>
</evidence>
<accession>A0A7G9B6U4</accession>
<keyword evidence="2" id="KW-1003">Cell membrane</keyword>
<proteinExistence type="predicted"/>
<reference evidence="7 8" key="1">
    <citation type="submission" date="2020-08" db="EMBL/GenBank/DDBJ databases">
        <authorList>
            <person name="Liu C."/>
            <person name="Sun Q."/>
        </authorList>
    </citation>
    <scope>NUCLEOTIDE SEQUENCE [LARGE SCALE GENOMIC DNA]</scope>
    <source>
        <strain evidence="7 8">NSJ-62</strain>
    </source>
</reference>
<evidence type="ECO:0000256" key="3">
    <source>
        <dbReference type="ARBA" id="ARBA00022692"/>
    </source>
</evidence>
<evidence type="ECO:0000256" key="6">
    <source>
        <dbReference type="SAM" id="Phobius"/>
    </source>
</evidence>
<evidence type="ECO:0000313" key="7">
    <source>
        <dbReference type="EMBL" id="QNL45275.1"/>
    </source>
</evidence>
<keyword evidence="5 6" id="KW-0472">Membrane</keyword>
<dbReference type="KEGG" id="ohi:H8790_04465"/>
<comment type="subcellular location">
    <subcellularLocation>
        <location evidence="1">Cell membrane</location>
    </subcellularLocation>
</comment>
<dbReference type="RefSeq" id="WP_187333728.1">
    <property type="nucleotide sequence ID" value="NZ_CP060490.1"/>
</dbReference>
<dbReference type="GO" id="GO:0005886">
    <property type="term" value="C:plasma membrane"/>
    <property type="evidence" value="ECO:0007669"/>
    <property type="project" value="UniProtKB-SubCell"/>
</dbReference>
<keyword evidence="8" id="KW-1185">Reference proteome</keyword>
<protein>
    <submittedName>
        <fullName evidence="7">OadG family protein</fullName>
    </submittedName>
</protein>
<organism evidence="7 8">
    <name type="scientific">Oscillibacter hominis</name>
    <dbReference type="NCBI Taxonomy" id="2763056"/>
    <lineage>
        <taxon>Bacteria</taxon>
        <taxon>Bacillati</taxon>
        <taxon>Bacillota</taxon>
        <taxon>Clostridia</taxon>
        <taxon>Eubacteriales</taxon>
        <taxon>Oscillospiraceae</taxon>
        <taxon>Oscillibacter</taxon>
    </lineage>
</organism>
<dbReference type="InterPro" id="IPR005899">
    <property type="entry name" value="Na_pump_deCOase"/>
</dbReference>
<dbReference type="Pfam" id="PF04277">
    <property type="entry name" value="OAD_gamma"/>
    <property type="match status" value="1"/>
</dbReference>